<dbReference type="RefSeq" id="WP_162479143.1">
    <property type="nucleotide sequence ID" value="NZ_CP066351.1"/>
</dbReference>
<accession>A0ABV2RWS2</accession>
<sequence>MLPKKKQTQIRKAYTRDDLKALKQYSKARTPISKVAKTMKRSVPALRAKAHQLGIGLGEAHRG</sequence>
<name>A0ABV2RWS2_BRAJP</name>
<dbReference type="Proteomes" id="UP001549291">
    <property type="component" value="Unassembled WGS sequence"/>
</dbReference>
<organism evidence="1 2">
    <name type="scientific">Bradyrhizobium japonicum</name>
    <dbReference type="NCBI Taxonomy" id="375"/>
    <lineage>
        <taxon>Bacteria</taxon>
        <taxon>Pseudomonadati</taxon>
        <taxon>Pseudomonadota</taxon>
        <taxon>Alphaproteobacteria</taxon>
        <taxon>Hyphomicrobiales</taxon>
        <taxon>Nitrobacteraceae</taxon>
        <taxon>Bradyrhizobium</taxon>
    </lineage>
</organism>
<evidence type="ECO:0000313" key="1">
    <source>
        <dbReference type="EMBL" id="MET4720760.1"/>
    </source>
</evidence>
<protein>
    <submittedName>
        <fullName evidence="1">Uncharacterized protein</fullName>
    </submittedName>
</protein>
<evidence type="ECO:0000313" key="2">
    <source>
        <dbReference type="Proteomes" id="UP001549291"/>
    </source>
</evidence>
<reference evidence="1 2" key="1">
    <citation type="submission" date="2024-06" db="EMBL/GenBank/DDBJ databases">
        <title>Genomic Encyclopedia of Type Strains, Phase V (KMG-V): Genome sequencing to study the core and pangenomes of soil and plant-associated prokaryotes.</title>
        <authorList>
            <person name="Whitman W."/>
        </authorList>
    </citation>
    <scope>NUCLEOTIDE SEQUENCE [LARGE SCALE GENOMIC DNA]</scope>
    <source>
        <strain evidence="1 2">USDA 160</strain>
    </source>
</reference>
<comment type="caution">
    <text evidence="1">The sequence shown here is derived from an EMBL/GenBank/DDBJ whole genome shotgun (WGS) entry which is preliminary data.</text>
</comment>
<gene>
    <name evidence="1" type="ORF">ABIF63_004866</name>
</gene>
<proteinExistence type="predicted"/>
<dbReference type="EMBL" id="JBEPTQ010000002">
    <property type="protein sequence ID" value="MET4720760.1"/>
    <property type="molecule type" value="Genomic_DNA"/>
</dbReference>
<keyword evidence="2" id="KW-1185">Reference proteome</keyword>